<feature type="compositionally biased region" description="Basic and acidic residues" evidence="7">
    <location>
        <begin position="23"/>
        <end position="42"/>
    </location>
</feature>
<dbReference type="AlphaFoldDB" id="A0A1X6MNE9"/>
<feature type="compositionally biased region" description="Pro residues" evidence="7">
    <location>
        <begin position="154"/>
        <end position="180"/>
    </location>
</feature>
<keyword evidence="3" id="KW-0862">Zinc</keyword>
<feature type="compositionally biased region" description="Basic and acidic residues" evidence="7">
    <location>
        <begin position="344"/>
        <end position="361"/>
    </location>
</feature>
<feature type="compositionally biased region" description="Basic residues" evidence="7">
    <location>
        <begin position="529"/>
        <end position="542"/>
    </location>
</feature>
<feature type="compositionally biased region" description="Low complexity" evidence="7">
    <location>
        <begin position="505"/>
        <end position="522"/>
    </location>
</feature>
<keyword evidence="2 6" id="KW-0863">Zinc-finger</keyword>
<dbReference type="SUPFAM" id="SSF57716">
    <property type="entry name" value="Glucocorticoid receptor-like (DNA-binding domain)"/>
    <property type="match status" value="1"/>
</dbReference>
<protein>
    <recommendedName>
        <fullName evidence="8">GATA-type domain-containing protein</fullName>
    </recommendedName>
</protein>
<feature type="domain" description="GATA-type" evidence="8">
    <location>
        <begin position="418"/>
        <end position="453"/>
    </location>
</feature>
<name>A0A1X6MNE9_9APHY</name>
<dbReference type="EMBL" id="KZ110607">
    <property type="protein sequence ID" value="OSX57712.1"/>
    <property type="molecule type" value="Genomic_DNA"/>
</dbReference>
<dbReference type="InterPro" id="IPR013088">
    <property type="entry name" value="Znf_NHR/GATA"/>
</dbReference>
<reference evidence="9 10" key="1">
    <citation type="submission" date="2017-04" db="EMBL/GenBank/DDBJ databases">
        <title>Genome Sequence of the Model Brown-Rot Fungus Postia placenta SB12.</title>
        <authorList>
            <consortium name="DOE Joint Genome Institute"/>
            <person name="Gaskell J."/>
            <person name="Kersten P."/>
            <person name="Larrondo L.F."/>
            <person name="Canessa P."/>
            <person name="Martinez D."/>
            <person name="Hibbett D."/>
            <person name="Schmoll M."/>
            <person name="Kubicek C.P."/>
            <person name="Martinez A.T."/>
            <person name="Yadav J."/>
            <person name="Master E."/>
            <person name="Magnuson J.K."/>
            <person name="James T."/>
            <person name="Yaver D."/>
            <person name="Berka R."/>
            <person name="Labutti K."/>
            <person name="Lipzen A."/>
            <person name="Aerts A."/>
            <person name="Barry K."/>
            <person name="Henrissat B."/>
            <person name="Blanchette R."/>
            <person name="Grigoriev I."/>
            <person name="Cullen D."/>
        </authorList>
    </citation>
    <scope>NUCLEOTIDE SEQUENCE [LARGE SCALE GENOMIC DNA]</scope>
    <source>
        <strain evidence="9 10">MAD-698-R-SB12</strain>
    </source>
</reference>
<sequence length="628" mass="68888">MASSPQYTYPQPPPPAPHQRLPSIKELHFDKMEHARPARPEWARPSPPNLPPQHQMSMPPPHESPKTQYPHSPAPPKMAEQYASSNMPPPQQTGHSSMGPGPSRGEASSQNSSKRPRSGSDASVGVSPGRSHASYAPQHAYPSQHPSPSFQAGPPVPVPPPHDSVHPPAPFTHPPPPYAYPHPHMVQRHYAVPSQVPQHMPPPNTYPPPVTPHEHWQHHPPPPPPPPPYATFSRPSGMAPPNMDPRAAMPPPPNTVDVNARQRLLAEIHEHCRVLQDFAHHYGFAATLQASQPNIQPSPQEMQDMSWRANIVNRLIEDLRRTQDGGGSRDSVAAPSNATSATDETPRPPKRPWEDMSRDEAPASNGNYPEQPQSQYLDVADKTTAEADMEIIRSKRATSTGGNAPGQPKSKYRKRSRATPPGKCHSCNIRETPEWRRGPDGARTLCNACGLHYAKLMRKREKGADGKTIPIDLQTLRASTQSARGTDPEQSHPAPVQQHHPHPNPNVVPYEQPKQQQQQQQQQPPPAHANHHPGHPSPHPHPHGAPYQLMPVNSGPSHPNSQAHQMMPPPPPPVPAQQTHGETGLSVPPPPWMTSSSSSSSGRSVYQSDHQSYMRTSHPPSHARASPQ</sequence>
<dbReference type="InterPro" id="IPR000679">
    <property type="entry name" value="Znf_GATA"/>
</dbReference>
<dbReference type="PANTHER" id="PTHR47172:SF24">
    <property type="entry name" value="GATA ZINC FINGER DOMAIN-CONTAINING PROTEIN 14-RELATED"/>
    <property type="match status" value="1"/>
</dbReference>
<dbReference type="GO" id="GO:0043565">
    <property type="term" value="F:sequence-specific DNA binding"/>
    <property type="evidence" value="ECO:0007669"/>
    <property type="project" value="InterPro"/>
</dbReference>
<accession>A0A1X6MNE9</accession>
<dbReference type="GO" id="GO:0006355">
    <property type="term" value="P:regulation of DNA-templated transcription"/>
    <property type="evidence" value="ECO:0007669"/>
    <property type="project" value="InterPro"/>
</dbReference>
<feature type="region of interest" description="Disordered" evidence="7">
    <location>
        <begin position="393"/>
        <end position="440"/>
    </location>
</feature>
<dbReference type="CDD" id="cd00202">
    <property type="entry name" value="ZnF_GATA"/>
    <property type="match status" value="1"/>
</dbReference>
<dbReference type="PROSITE" id="PS00344">
    <property type="entry name" value="GATA_ZN_FINGER_1"/>
    <property type="match status" value="1"/>
</dbReference>
<evidence type="ECO:0000256" key="4">
    <source>
        <dbReference type="ARBA" id="ARBA00023015"/>
    </source>
</evidence>
<feature type="region of interest" description="Disordered" evidence="7">
    <location>
        <begin position="1"/>
        <end position="255"/>
    </location>
</feature>
<dbReference type="GO" id="GO:0008270">
    <property type="term" value="F:zinc ion binding"/>
    <property type="evidence" value="ECO:0007669"/>
    <property type="project" value="UniProtKB-KW"/>
</dbReference>
<feature type="region of interest" description="Disordered" evidence="7">
    <location>
        <begin position="479"/>
        <end position="628"/>
    </location>
</feature>
<feature type="compositionally biased region" description="Polar residues" evidence="7">
    <location>
        <begin position="334"/>
        <end position="343"/>
    </location>
</feature>
<keyword evidence="4" id="KW-0805">Transcription regulation</keyword>
<evidence type="ECO:0000256" key="6">
    <source>
        <dbReference type="PROSITE-ProRule" id="PRU00094"/>
    </source>
</evidence>
<dbReference type="SMART" id="SM00401">
    <property type="entry name" value="ZnF_GATA"/>
    <property type="match status" value="1"/>
</dbReference>
<dbReference type="Proteomes" id="UP000194127">
    <property type="component" value="Unassembled WGS sequence"/>
</dbReference>
<feature type="compositionally biased region" description="Pro residues" evidence="7">
    <location>
        <begin position="219"/>
        <end position="229"/>
    </location>
</feature>
<keyword evidence="10" id="KW-1185">Reference proteome</keyword>
<dbReference type="OrthoDB" id="2162994at2759"/>
<dbReference type="PROSITE" id="PS50114">
    <property type="entry name" value="GATA_ZN_FINGER_2"/>
    <property type="match status" value="1"/>
</dbReference>
<gene>
    <name evidence="9" type="ORF">POSPLADRAFT_1071604</name>
</gene>
<evidence type="ECO:0000256" key="1">
    <source>
        <dbReference type="ARBA" id="ARBA00022723"/>
    </source>
</evidence>
<evidence type="ECO:0000256" key="3">
    <source>
        <dbReference type="ARBA" id="ARBA00022833"/>
    </source>
</evidence>
<evidence type="ECO:0000259" key="8">
    <source>
        <dbReference type="PROSITE" id="PS50114"/>
    </source>
</evidence>
<evidence type="ECO:0000256" key="5">
    <source>
        <dbReference type="ARBA" id="ARBA00023163"/>
    </source>
</evidence>
<dbReference type="PANTHER" id="PTHR47172">
    <property type="entry name" value="OS01G0976800 PROTEIN"/>
    <property type="match status" value="1"/>
</dbReference>
<evidence type="ECO:0000256" key="7">
    <source>
        <dbReference type="SAM" id="MobiDB-lite"/>
    </source>
</evidence>
<feature type="compositionally biased region" description="Polar residues" evidence="7">
    <location>
        <begin position="602"/>
        <end position="619"/>
    </location>
</feature>
<proteinExistence type="predicted"/>
<dbReference type="RefSeq" id="XP_024334506.1">
    <property type="nucleotide sequence ID" value="XM_024482456.1"/>
</dbReference>
<dbReference type="STRING" id="670580.A0A1X6MNE9"/>
<organism evidence="9 10">
    <name type="scientific">Postia placenta MAD-698-R-SB12</name>
    <dbReference type="NCBI Taxonomy" id="670580"/>
    <lineage>
        <taxon>Eukaryota</taxon>
        <taxon>Fungi</taxon>
        <taxon>Dikarya</taxon>
        <taxon>Basidiomycota</taxon>
        <taxon>Agaricomycotina</taxon>
        <taxon>Agaricomycetes</taxon>
        <taxon>Polyporales</taxon>
        <taxon>Adustoporiaceae</taxon>
        <taxon>Rhodonia</taxon>
    </lineage>
</organism>
<evidence type="ECO:0000313" key="9">
    <source>
        <dbReference type="EMBL" id="OSX57712.1"/>
    </source>
</evidence>
<dbReference type="Gene3D" id="3.30.50.10">
    <property type="entry name" value="Erythroid Transcription Factor GATA-1, subunit A"/>
    <property type="match status" value="1"/>
</dbReference>
<dbReference type="Pfam" id="PF00320">
    <property type="entry name" value="GATA"/>
    <property type="match status" value="1"/>
</dbReference>
<feature type="compositionally biased region" description="Polar residues" evidence="7">
    <location>
        <begin position="364"/>
        <end position="375"/>
    </location>
</feature>
<feature type="compositionally biased region" description="Polar residues" evidence="7">
    <location>
        <begin position="554"/>
        <end position="564"/>
    </location>
</feature>
<feature type="compositionally biased region" description="Basic and acidic residues" evidence="7">
    <location>
        <begin position="431"/>
        <end position="440"/>
    </location>
</feature>
<evidence type="ECO:0000256" key="2">
    <source>
        <dbReference type="ARBA" id="ARBA00022771"/>
    </source>
</evidence>
<evidence type="ECO:0000313" key="10">
    <source>
        <dbReference type="Proteomes" id="UP000194127"/>
    </source>
</evidence>
<dbReference type="GeneID" id="36327405"/>
<keyword evidence="5" id="KW-0804">Transcription</keyword>
<feature type="compositionally biased region" description="Polar residues" evidence="7">
    <location>
        <begin position="82"/>
        <end position="96"/>
    </location>
</feature>
<feature type="compositionally biased region" description="Pro residues" evidence="7">
    <location>
        <begin position="199"/>
        <end position="211"/>
    </location>
</feature>
<keyword evidence="1" id="KW-0479">Metal-binding</keyword>
<feature type="region of interest" description="Disordered" evidence="7">
    <location>
        <begin position="321"/>
        <end position="375"/>
    </location>
</feature>